<dbReference type="AlphaFoldDB" id="A0A9Q1GQS6"/>
<organism evidence="1 2">
    <name type="scientific">Carnegiea gigantea</name>
    <dbReference type="NCBI Taxonomy" id="171969"/>
    <lineage>
        <taxon>Eukaryota</taxon>
        <taxon>Viridiplantae</taxon>
        <taxon>Streptophyta</taxon>
        <taxon>Embryophyta</taxon>
        <taxon>Tracheophyta</taxon>
        <taxon>Spermatophyta</taxon>
        <taxon>Magnoliopsida</taxon>
        <taxon>eudicotyledons</taxon>
        <taxon>Gunneridae</taxon>
        <taxon>Pentapetalae</taxon>
        <taxon>Caryophyllales</taxon>
        <taxon>Cactineae</taxon>
        <taxon>Cactaceae</taxon>
        <taxon>Cactoideae</taxon>
        <taxon>Echinocereeae</taxon>
        <taxon>Carnegiea</taxon>
    </lineage>
</organism>
<accession>A0A9Q1GQS6</accession>
<sequence>MKSKSLLLSWKAVMVLINGLWYEVFDYTTVKYLTNGLSDHTPMLIQFPTAPKPSPQFQYCDIWSSHSDFHSIITSMLPIVSSTHNMKNLCNQEKEARDRYIAILSSSLALIKQQCKVEWITQGDEYSRFFFAKAKQRKLATYIYNIHDAENREVEGFEEVRKVMLAFYTKLLGHLSIIRRPIDKEIIKQGPVLSQEQLVTLCKPLTHAEIKEVIFSIPNIKSPRPDGFGSGFFKTTWPETGPLVCAGIQDFFTKGKMP</sequence>
<protein>
    <submittedName>
        <fullName evidence="1">Uncharacterized protein</fullName>
    </submittedName>
</protein>
<dbReference type="OrthoDB" id="1302332at2759"/>
<dbReference type="Proteomes" id="UP001153076">
    <property type="component" value="Unassembled WGS sequence"/>
</dbReference>
<evidence type="ECO:0000313" key="2">
    <source>
        <dbReference type="Proteomes" id="UP001153076"/>
    </source>
</evidence>
<reference evidence="1" key="1">
    <citation type="submission" date="2022-04" db="EMBL/GenBank/DDBJ databases">
        <title>Carnegiea gigantea Genome sequencing and assembly v2.</title>
        <authorList>
            <person name="Copetti D."/>
            <person name="Sanderson M.J."/>
            <person name="Burquez A."/>
            <person name="Wojciechowski M.F."/>
        </authorList>
    </citation>
    <scope>NUCLEOTIDE SEQUENCE</scope>
    <source>
        <strain evidence="1">SGP5-SGP5p</strain>
        <tissue evidence="1">Aerial part</tissue>
    </source>
</reference>
<evidence type="ECO:0000313" key="1">
    <source>
        <dbReference type="EMBL" id="KAJ8425201.1"/>
    </source>
</evidence>
<comment type="caution">
    <text evidence="1">The sequence shown here is derived from an EMBL/GenBank/DDBJ whole genome shotgun (WGS) entry which is preliminary data.</text>
</comment>
<name>A0A9Q1GQS6_9CARY</name>
<dbReference type="EMBL" id="JAKOGI010001520">
    <property type="protein sequence ID" value="KAJ8425201.1"/>
    <property type="molecule type" value="Genomic_DNA"/>
</dbReference>
<gene>
    <name evidence="1" type="ORF">Cgig2_004323</name>
</gene>
<keyword evidence="2" id="KW-1185">Reference proteome</keyword>
<proteinExistence type="predicted"/>